<name>A0ABU0BRK7_9HYPH</name>
<organism evidence="1 2">
    <name type="scientific">Pararhizobium capsulatum DSM 1112</name>
    <dbReference type="NCBI Taxonomy" id="1121113"/>
    <lineage>
        <taxon>Bacteria</taxon>
        <taxon>Pseudomonadati</taxon>
        <taxon>Pseudomonadota</taxon>
        <taxon>Alphaproteobacteria</taxon>
        <taxon>Hyphomicrobiales</taxon>
        <taxon>Rhizobiaceae</taxon>
        <taxon>Rhizobium/Agrobacterium group</taxon>
        <taxon>Pararhizobium</taxon>
    </lineage>
</organism>
<comment type="caution">
    <text evidence="1">The sequence shown here is derived from an EMBL/GenBank/DDBJ whole genome shotgun (WGS) entry which is preliminary data.</text>
</comment>
<evidence type="ECO:0000313" key="2">
    <source>
        <dbReference type="Proteomes" id="UP001230207"/>
    </source>
</evidence>
<dbReference type="Proteomes" id="UP001230207">
    <property type="component" value="Unassembled WGS sequence"/>
</dbReference>
<keyword evidence="2" id="KW-1185">Reference proteome</keyword>
<dbReference type="EMBL" id="JAUSVF010000001">
    <property type="protein sequence ID" value="MDQ0319507.1"/>
    <property type="molecule type" value="Genomic_DNA"/>
</dbReference>
<accession>A0ABU0BRK7</accession>
<protein>
    <submittedName>
        <fullName evidence="1">Uncharacterized protein</fullName>
    </submittedName>
</protein>
<proteinExistence type="predicted"/>
<sequence>MLKIFSRHKSRSNGIDSPEAVAIDLLGHPDIARMDARELGDLPFPRAFEADCRRGNTCPLGSSVQAKASVTLTSPTNSPFQLCMA</sequence>
<gene>
    <name evidence="1" type="ORF">QO002_001645</name>
</gene>
<reference evidence="1 2" key="1">
    <citation type="submission" date="2023-07" db="EMBL/GenBank/DDBJ databases">
        <title>Genomic Encyclopedia of Type Strains, Phase IV (KMG-IV): sequencing the most valuable type-strain genomes for metagenomic binning, comparative biology and taxonomic classification.</title>
        <authorList>
            <person name="Goeker M."/>
        </authorList>
    </citation>
    <scope>NUCLEOTIDE SEQUENCE [LARGE SCALE GENOMIC DNA]</scope>
    <source>
        <strain evidence="1 2">DSM 1112</strain>
    </source>
</reference>
<evidence type="ECO:0000313" key="1">
    <source>
        <dbReference type="EMBL" id="MDQ0319507.1"/>
    </source>
</evidence>